<name>A0ABY6Z740_9BACL</name>
<keyword evidence="2" id="KW-0560">Oxidoreductase</keyword>
<dbReference type="Proteomes" id="UP001164803">
    <property type="component" value="Chromosome"/>
</dbReference>
<dbReference type="PANTHER" id="PTHR41534">
    <property type="entry name" value="BLR3401 PROTEIN"/>
    <property type="match status" value="1"/>
</dbReference>
<gene>
    <name evidence="3" type="ORF">NZD86_05730</name>
</gene>
<dbReference type="CDD" id="cd00667">
    <property type="entry name" value="ring_hydroxylating_dioxygenases_beta"/>
    <property type="match status" value="1"/>
</dbReference>
<dbReference type="Pfam" id="PF00866">
    <property type="entry name" value="Ring_hydroxyl_B"/>
    <property type="match status" value="1"/>
</dbReference>
<evidence type="ECO:0000313" key="4">
    <source>
        <dbReference type="Proteomes" id="UP001164803"/>
    </source>
</evidence>
<dbReference type="InterPro" id="IPR000391">
    <property type="entry name" value="Rng_hydr_dOase-bsu"/>
</dbReference>
<keyword evidence="3" id="KW-0223">Dioxygenase</keyword>
<accession>A0ABY6Z740</accession>
<organism evidence="3 4">
    <name type="scientific">Alicyclobacillus dauci</name>
    <dbReference type="NCBI Taxonomy" id="1475485"/>
    <lineage>
        <taxon>Bacteria</taxon>
        <taxon>Bacillati</taxon>
        <taxon>Bacillota</taxon>
        <taxon>Bacilli</taxon>
        <taxon>Bacillales</taxon>
        <taxon>Alicyclobacillaceae</taxon>
        <taxon>Alicyclobacillus</taxon>
    </lineage>
</organism>
<dbReference type="GO" id="GO:0051213">
    <property type="term" value="F:dioxygenase activity"/>
    <property type="evidence" value="ECO:0007669"/>
    <property type="project" value="UniProtKB-KW"/>
</dbReference>
<dbReference type="PANTHER" id="PTHR41534:SF2">
    <property type="entry name" value="3-PHENYLPROPIONATE_CINNAMIC ACID DIOXYGENASE SUBUNIT BETA"/>
    <property type="match status" value="1"/>
</dbReference>
<dbReference type="Gene3D" id="3.10.450.50">
    <property type="match status" value="1"/>
</dbReference>
<dbReference type="RefSeq" id="WP_268045531.1">
    <property type="nucleotide sequence ID" value="NZ_CP104064.1"/>
</dbReference>
<reference evidence="3" key="1">
    <citation type="submission" date="2022-08" db="EMBL/GenBank/DDBJ databases">
        <title>Alicyclobacillus dauci DSM2870, complete genome.</title>
        <authorList>
            <person name="Wang Q."/>
            <person name="Cai R."/>
            <person name="Wang Z."/>
        </authorList>
    </citation>
    <scope>NUCLEOTIDE SEQUENCE</scope>
    <source>
        <strain evidence="3">DSM 28700</strain>
    </source>
</reference>
<dbReference type="SUPFAM" id="SSF54427">
    <property type="entry name" value="NTF2-like"/>
    <property type="match status" value="1"/>
</dbReference>
<dbReference type="EMBL" id="CP104064">
    <property type="protein sequence ID" value="WAH37991.1"/>
    <property type="molecule type" value="Genomic_DNA"/>
</dbReference>
<protein>
    <submittedName>
        <fullName evidence="3">Aromatic-ring-hydroxylating dioxygenase subunit beta</fullName>
    </submittedName>
</protein>
<comment type="similarity">
    <text evidence="1">Belongs to the bacterial ring-hydroxylating dioxygenase beta subunit family.</text>
</comment>
<dbReference type="InterPro" id="IPR032710">
    <property type="entry name" value="NTF2-like_dom_sf"/>
</dbReference>
<proteinExistence type="inferred from homology"/>
<evidence type="ECO:0000256" key="1">
    <source>
        <dbReference type="ARBA" id="ARBA00009570"/>
    </source>
</evidence>
<sequence length="164" mass="19275">MTEKQVLNRAVVEDFLYEEASLLDEWRLDEWLEMLTDDASYYVPPNDAPDADHHDTLFIVADDIHRIKSRVKRLKSRHAHAENPKSKTRRMISNVRIRSVVENVAHVTANFVVYRFRRHEQIREYVGRYEYKLAIDGTQLRIAERKAILDSEELARLGSVSIIL</sequence>
<evidence type="ECO:0000256" key="2">
    <source>
        <dbReference type="ARBA" id="ARBA00023002"/>
    </source>
</evidence>
<evidence type="ECO:0000313" key="3">
    <source>
        <dbReference type="EMBL" id="WAH37991.1"/>
    </source>
</evidence>
<keyword evidence="4" id="KW-1185">Reference proteome</keyword>